<evidence type="ECO:0000313" key="1">
    <source>
        <dbReference type="EMBL" id="MFC0227876.1"/>
    </source>
</evidence>
<comment type="caution">
    <text evidence="1">The sequence shown here is derived from an EMBL/GenBank/DDBJ whole genome shotgun (WGS) entry which is preliminary data.</text>
</comment>
<name>A0ABV6EFX7_9GAMM</name>
<organism evidence="1 2">
    <name type="scientific">Serratia aquatilis</name>
    <dbReference type="NCBI Taxonomy" id="1737515"/>
    <lineage>
        <taxon>Bacteria</taxon>
        <taxon>Pseudomonadati</taxon>
        <taxon>Pseudomonadota</taxon>
        <taxon>Gammaproteobacteria</taxon>
        <taxon>Enterobacterales</taxon>
        <taxon>Yersiniaceae</taxon>
        <taxon>Serratia</taxon>
    </lineage>
</organism>
<dbReference type="EMBL" id="JBHLXG010000016">
    <property type="protein sequence ID" value="MFC0227876.1"/>
    <property type="molecule type" value="Genomic_DNA"/>
</dbReference>
<accession>A0ABV6EFX7</accession>
<evidence type="ECO:0000313" key="2">
    <source>
        <dbReference type="Proteomes" id="UP001589792"/>
    </source>
</evidence>
<dbReference type="RefSeq" id="WP_380676917.1">
    <property type="nucleotide sequence ID" value="NZ_CP173186.1"/>
</dbReference>
<keyword evidence="2" id="KW-1185">Reference proteome</keyword>
<proteinExistence type="predicted"/>
<reference evidence="1 2" key="1">
    <citation type="submission" date="2024-09" db="EMBL/GenBank/DDBJ databases">
        <authorList>
            <person name="Sun Q."/>
            <person name="Mori K."/>
        </authorList>
    </citation>
    <scope>NUCLEOTIDE SEQUENCE [LARGE SCALE GENOMIC DNA]</scope>
    <source>
        <strain evidence="1 2">CCM 8626</strain>
    </source>
</reference>
<dbReference type="Proteomes" id="UP001589792">
    <property type="component" value="Unassembled WGS sequence"/>
</dbReference>
<gene>
    <name evidence="1" type="ORF">ACFFJ3_15450</name>
</gene>
<protein>
    <submittedName>
        <fullName evidence="1">Uncharacterized protein</fullName>
    </submittedName>
</protein>
<sequence>MRIIISYFTFRGRQYPQTVRNALVAAYNRLAQGNEVIRRDDRTLYDINHPDLSAEVIGWRDGVQSGAFEPADSAGFYWCSIGMAKYADQEHILERQVIATDRGSNIYYRSLNTCAK</sequence>